<keyword evidence="2" id="KW-0964">Secreted</keyword>
<comment type="caution">
    <text evidence="7">The sequence shown here is derived from an EMBL/GenBank/DDBJ whole genome shotgun (WGS) entry which is preliminary data.</text>
</comment>
<feature type="region of interest" description="Disordered" evidence="4">
    <location>
        <begin position="31"/>
        <end position="62"/>
    </location>
</feature>
<feature type="compositionally biased region" description="Polar residues" evidence="4">
    <location>
        <begin position="424"/>
        <end position="441"/>
    </location>
</feature>
<sequence>MKPVLARLPLFRLCLLLSLWCHVLVNAVPREEPFGSPNSGNEGGSDNKMAAGRGDPFLSLTSVPPQLALGRQGSFKKATLFQDSSKDHEEEMSEPGKEEEEEEEEQELSTTTPRTIWKFLSGANSMKVEAKKGATRAPTSTRGSMIATNRRGLLPIEEDHWDQYKKDHQSANSGALRTNEILNNLIESRIGGTFVPAGMHTHAQPPPGLYNSNSCQGIIGFSLVRAKKSSLQGQRGRVAFENTFTDLNQAWDAKRSVFQCRQPGLYFFSFNGRGKPDLGDKFWIASLMLNGVEVVSIGGTDESGSSNTILLPLNFNDEVWLQLMQGALIESDDRSRTGLTSFSGYRVGGIAPTDIDPDLSVEPEKEPIKDEESLLSHRHNLAFFDRESEERDRYNTVTQDPFDFLDSRERDRFKYRERIQSNIASPQFSNRISHPQYSKWESSSHERNEFRNRLQSKPELPSHYPNRKSDLGSNLSTPLPVRRYYYPEKSSPRSSPKPRPSIAAGNDEAFRRRFGTGAKDRFPFVSLLETSRYQETKRRLEQQRRESPIDNRRDPWPEKDAYHRREYS</sequence>
<evidence type="ECO:0000256" key="4">
    <source>
        <dbReference type="SAM" id="MobiDB-lite"/>
    </source>
</evidence>
<feature type="signal peptide" evidence="5">
    <location>
        <begin position="1"/>
        <end position="27"/>
    </location>
</feature>
<evidence type="ECO:0000256" key="2">
    <source>
        <dbReference type="ARBA" id="ARBA00022525"/>
    </source>
</evidence>
<keyword evidence="8" id="KW-1185">Reference proteome</keyword>
<dbReference type="GO" id="GO:0005576">
    <property type="term" value="C:extracellular region"/>
    <property type="evidence" value="ECO:0007669"/>
    <property type="project" value="UniProtKB-SubCell"/>
</dbReference>
<keyword evidence="3 5" id="KW-0732">Signal</keyword>
<comment type="subcellular location">
    <subcellularLocation>
        <location evidence="1">Secreted</location>
    </subcellularLocation>
</comment>
<dbReference type="PRINTS" id="PR00007">
    <property type="entry name" value="COMPLEMNTC1Q"/>
</dbReference>
<dbReference type="AlphaFoldDB" id="A0A553P1Y9"/>
<dbReference type="PANTHER" id="PTHR22923">
    <property type="entry name" value="CEREBELLIN-RELATED"/>
    <property type="match status" value="1"/>
</dbReference>
<dbReference type="Pfam" id="PF00386">
    <property type="entry name" value="C1q"/>
    <property type="match status" value="1"/>
</dbReference>
<feature type="region of interest" description="Disordered" evidence="4">
    <location>
        <begin position="533"/>
        <end position="568"/>
    </location>
</feature>
<feature type="compositionally biased region" description="Acidic residues" evidence="4">
    <location>
        <begin position="90"/>
        <end position="107"/>
    </location>
</feature>
<feature type="compositionally biased region" description="Basic and acidic residues" evidence="4">
    <location>
        <begin position="362"/>
        <end position="373"/>
    </location>
</feature>
<feature type="chain" id="PRO_5022023806" description="C1q domain-containing protein" evidence="5">
    <location>
        <begin position="28"/>
        <end position="568"/>
    </location>
</feature>
<feature type="region of interest" description="Disordered" evidence="4">
    <location>
        <begin position="354"/>
        <end position="373"/>
    </location>
</feature>
<evidence type="ECO:0000256" key="5">
    <source>
        <dbReference type="SAM" id="SignalP"/>
    </source>
</evidence>
<dbReference type="Proteomes" id="UP000318571">
    <property type="component" value="Chromosome 7"/>
</dbReference>
<dbReference type="InterPro" id="IPR008983">
    <property type="entry name" value="Tumour_necrosis_fac-like_dom"/>
</dbReference>
<dbReference type="SMART" id="SM00110">
    <property type="entry name" value="C1Q"/>
    <property type="match status" value="1"/>
</dbReference>
<dbReference type="InterPro" id="IPR050822">
    <property type="entry name" value="Cerebellin_Synaptic_Org"/>
</dbReference>
<feature type="region of interest" description="Disordered" evidence="4">
    <location>
        <begin position="424"/>
        <end position="507"/>
    </location>
</feature>
<gene>
    <name evidence="7" type="ORF">TCAL_04753</name>
</gene>
<evidence type="ECO:0000256" key="3">
    <source>
        <dbReference type="ARBA" id="ARBA00022729"/>
    </source>
</evidence>
<feature type="compositionally biased region" description="Low complexity" evidence="4">
    <location>
        <begin position="482"/>
        <end position="494"/>
    </location>
</feature>
<dbReference type="InterPro" id="IPR001073">
    <property type="entry name" value="C1q_dom"/>
</dbReference>
<dbReference type="PROSITE" id="PS50871">
    <property type="entry name" value="C1Q"/>
    <property type="match status" value="1"/>
</dbReference>
<evidence type="ECO:0000256" key="1">
    <source>
        <dbReference type="ARBA" id="ARBA00004613"/>
    </source>
</evidence>
<feature type="compositionally biased region" description="Basic and acidic residues" evidence="4">
    <location>
        <begin position="442"/>
        <end position="452"/>
    </location>
</feature>
<feature type="domain" description="C1q" evidence="6">
    <location>
        <begin position="214"/>
        <end position="353"/>
    </location>
</feature>
<accession>A0A553P1Y9</accession>
<organism evidence="7 8">
    <name type="scientific">Tigriopus californicus</name>
    <name type="common">Marine copepod</name>
    <dbReference type="NCBI Taxonomy" id="6832"/>
    <lineage>
        <taxon>Eukaryota</taxon>
        <taxon>Metazoa</taxon>
        <taxon>Ecdysozoa</taxon>
        <taxon>Arthropoda</taxon>
        <taxon>Crustacea</taxon>
        <taxon>Multicrustacea</taxon>
        <taxon>Hexanauplia</taxon>
        <taxon>Copepoda</taxon>
        <taxon>Harpacticoida</taxon>
        <taxon>Harpacticidae</taxon>
        <taxon>Tigriopus</taxon>
    </lineage>
</organism>
<dbReference type="PANTHER" id="PTHR22923:SF116">
    <property type="entry name" value="C1Q DOMAIN-CONTAINING PROTEIN"/>
    <property type="match status" value="1"/>
</dbReference>
<proteinExistence type="predicted"/>
<evidence type="ECO:0000313" key="7">
    <source>
        <dbReference type="EMBL" id="TRY71703.1"/>
    </source>
</evidence>
<protein>
    <recommendedName>
        <fullName evidence="6">C1q domain-containing protein</fullName>
    </recommendedName>
</protein>
<dbReference type="EMBL" id="VCGU01000008">
    <property type="protein sequence ID" value="TRY71703.1"/>
    <property type="molecule type" value="Genomic_DNA"/>
</dbReference>
<dbReference type="SUPFAM" id="SSF49842">
    <property type="entry name" value="TNF-like"/>
    <property type="match status" value="1"/>
</dbReference>
<evidence type="ECO:0000259" key="6">
    <source>
        <dbReference type="PROSITE" id="PS50871"/>
    </source>
</evidence>
<feature type="region of interest" description="Disordered" evidence="4">
    <location>
        <begin position="79"/>
        <end position="114"/>
    </location>
</feature>
<dbReference type="Gene3D" id="2.60.120.40">
    <property type="match status" value="1"/>
</dbReference>
<dbReference type="STRING" id="6832.A0A553P1Y9"/>
<reference evidence="7 8" key="1">
    <citation type="journal article" date="2018" name="Nat. Ecol. Evol.">
        <title>Genomic signatures of mitonuclear coevolution across populations of Tigriopus californicus.</title>
        <authorList>
            <person name="Barreto F.S."/>
            <person name="Watson E.T."/>
            <person name="Lima T.G."/>
            <person name="Willett C.S."/>
            <person name="Edmands S."/>
            <person name="Li W."/>
            <person name="Burton R.S."/>
        </authorList>
    </citation>
    <scope>NUCLEOTIDE SEQUENCE [LARGE SCALE GENOMIC DNA]</scope>
    <source>
        <strain evidence="7 8">San Diego</strain>
    </source>
</reference>
<evidence type="ECO:0000313" key="8">
    <source>
        <dbReference type="Proteomes" id="UP000318571"/>
    </source>
</evidence>
<name>A0A553P1Y9_TIGCA</name>